<protein>
    <submittedName>
        <fullName evidence="3">Uncharacterized protein</fullName>
    </submittedName>
</protein>
<reference evidence="3 4" key="1">
    <citation type="submission" date="2020-04" db="EMBL/GenBank/DDBJ databases">
        <title>MicrobeNet Type strains.</title>
        <authorList>
            <person name="Nicholson A.C."/>
        </authorList>
    </citation>
    <scope>NUCLEOTIDE SEQUENCE [LARGE SCALE GENOMIC DNA]</scope>
    <source>
        <strain evidence="3 4">ATCC 23612</strain>
    </source>
</reference>
<evidence type="ECO:0000313" key="4">
    <source>
        <dbReference type="Proteomes" id="UP000553209"/>
    </source>
</evidence>
<keyword evidence="1" id="KW-1133">Transmembrane helix</keyword>
<feature type="transmembrane region" description="Helical" evidence="1">
    <location>
        <begin position="119"/>
        <end position="148"/>
    </location>
</feature>
<gene>
    <name evidence="3" type="ORF">HGB44_20260</name>
</gene>
<feature type="signal peptide" evidence="2">
    <location>
        <begin position="1"/>
        <end position="19"/>
    </location>
</feature>
<keyword evidence="2" id="KW-0732">Signal</keyword>
<keyword evidence="1" id="KW-0812">Transmembrane</keyword>
<dbReference type="RefSeq" id="WP_061080182.1">
    <property type="nucleotide sequence ID" value="NZ_JAAXPG010000020.1"/>
</dbReference>
<dbReference type="EMBL" id="JAAXPG010000020">
    <property type="protein sequence ID" value="NKY99983.1"/>
    <property type="molecule type" value="Genomic_DNA"/>
</dbReference>
<name>A0A7X6RRU6_9ACTN</name>
<comment type="caution">
    <text evidence="3">The sequence shown here is derived from an EMBL/GenBank/DDBJ whole genome shotgun (WGS) entry which is preliminary data.</text>
</comment>
<proteinExistence type="predicted"/>
<evidence type="ECO:0000313" key="3">
    <source>
        <dbReference type="EMBL" id="NKY99983.1"/>
    </source>
</evidence>
<organism evidence="3 4">
    <name type="scientific">Nocardiopsis alborubida</name>
    <dbReference type="NCBI Taxonomy" id="146802"/>
    <lineage>
        <taxon>Bacteria</taxon>
        <taxon>Bacillati</taxon>
        <taxon>Actinomycetota</taxon>
        <taxon>Actinomycetes</taxon>
        <taxon>Streptosporangiales</taxon>
        <taxon>Nocardiopsidaceae</taxon>
        <taxon>Nocardiopsis</taxon>
    </lineage>
</organism>
<dbReference type="Proteomes" id="UP000553209">
    <property type="component" value="Unassembled WGS sequence"/>
</dbReference>
<accession>A0A7X6RRU6</accession>
<dbReference type="AlphaFoldDB" id="A0A7X6RRU6"/>
<keyword evidence="1" id="KW-0472">Membrane</keyword>
<feature type="chain" id="PRO_5038370121" evidence="2">
    <location>
        <begin position="20"/>
        <end position="161"/>
    </location>
</feature>
<evidence type="ECO:0000256" key="1">
    <source>
        <dbReference type="SAM" id="Phobius"/>
    </source>
</evidence>
<sequence length="161" mass="16756">MFLASAALACALIPLSVQFSGHELRALGAAYGWTGQEGVLEVTESVPLSDGGSLCLGVFRSADDGPVRTGVHLYLSGPCEPGRLEAARLVPGEPSWILTTEQDRAYADAGLGSGVTTSILGFVLVNLFCLGFGLVFAQAALGLGTALLRRAWLRRSAPPEP</sequence>
<evidence type="ECO:0000256" key="2">
    <source>
        <dbReference type="SAM" id="SignalP"/>
    </source>
</evidence>
<keyword evidence="4" id="KW-1185">Reference proteome</keyword>